<evidence type="ECO:0000313" key="2">
    <source>
        <dbReference type="Proteomes" id="UP000595472"/>
    </source>
</evidence>
<dbReference type="KEGG" id="vg:77923966"/>
<dbReference type="GeneID" id="77923966"/>
<dbReference type="EMBL" id="MW055913">
    <property type="protein sequence ID" value="QPX62587.1"/>
    <property type="molecule type" value="Genomic_DNA"/>
</dbReference>
<protein>
    <submittedName>
        <fullName evidence="1">Uncharacterized protein</fullName>
    </submittedName>
</protein>
<keyword evidence="2" id="KW-1185">Reference proteome</keyword>
<evidence type="ECO:0000313" key="1">
    <source>
        <dbReference type="EMBL" id="QPX62587.1"/>
    </source>
</evidence>
<sequence>MPLELALWTSMRSFGRQYRACQHRAQDRKQLKALIRAAADQHWSVKQIAEATTLSATTVRKYIK</sequence>
<dbReference type="Gene3D" id="1.10.10.60">
    <property type="entry name" value="Homeodomain-like"/>
    <property type="match status" value="1"/>
</dbReference>
<proteinExistence type="predicted"/>
<gene>
    <name evidence="1" type="primary">35</name>
    <name evidence="1" type="ORF">SEA_WOLLYPOG_35</name>
</gene>
<dbReference type="RefSeq" id="YP_010648526.1">
    <property type="nucleotide sequence ID" value="NC_070760.1"/>
</dbReference>
<name>A0A7T3KC83_9CAUD</name>
<accession>A0A7T3KC83</accession>
<organism evidence="1 2">
    <name type="scientific">Arthrobacter phage Wollypog</name>
    <dbReference type="NCBI Taxonomy" id="2790985"/>
    <lineage>
        <taxon>Viruses</taxon>
        <taxon>Duplodnaviria</taxon>
        <taxon>Heunggongvirae</taxon>
        <taxon>Uroviricota</taxon>
        <taxon>Caudoviricetes</taxon>
        <taxon>Wollypogvirus</taxon>
        <taxon>Wollypogvirus wollypog</taxon>
    </lineage>
</organism>
<reference evidence="1 2" key="1">
    <citation type="submission" date="2020-10" db="EMBL/GenBank/DDBJ databases">
        <authorList>
            <person name="Abad L.A."/>
            <person name="Alter J."/>
            <person name="Becerra C.Y."/>
            <person name="Boehle J."/>
            <person name="Bustos B."/>
            <person name="Connatser B.I."/>
            <person name="Cutright B."/>
            <person name="Gavin J."/>
            <person name="Gomez A.P."/>
            <person name="Grabar K."/>
            <person name="Hur E.Y."/>
            <person name="Ioh M.T."/>
            <person name="Joya-Campos L."/>
            <person name="Lauhon H.N."/>
            <person name="Lee S."/>
            <person name="Maranan R.T."/>
            <person name="Park Y.G."/>
            <person name="Priest M."/>
            <person name="Samuels S.O."/>
            <person name="Sarameh Y.J."/>
            <person name="Schreiber J.M."/>
            <person name="Shepard L."/>
            <person name="Sheth K.J."/>
            <person name="Silva C.A."/>
            <person name="Smyers G.M."/>
            <person name="Tam S."/>
            <person name="Tamura C.M."/>
            <person name="Wucher D.E."/>
            <person name="Donachie S.P."/>
            <person name="Reed F.A."/>
            <person name="Palecanda S."/>
            <person name="Chong R.A."/>
            <person name="Porter M.L."/>
            <person name="Garlena R.A."/>
            <person name="Russell D.A."/>
            <person name="Jacobs-Sera D."/>
            <person name="Hatfull G.F."/>
        </authorList>
    </citation>
    <scope>NUCLEOTIDE SEQUENCE [LARGE SCALE GENOMIC DNA]</scope>
</reference>
<dbReference type="Proteomes" id="UP000595472">
    <property type="component" value="Segment"/>
</dbReference>